<dbReference type="OrthoDB" id="8480037at2"/>
<dbReference type="GO" id="GO:0016787">
    <property type="term" value="F:hydrolase activity"/>
    <property type="evidence" value="ECO:0007669"/>
    <property type="project" value="UniProtKB-KW"/>
</dbReference>
<dbReference type="PANTHER" id="PTHR11487:SF0">
    <property type="entry name" value="S-ACYL FATTY ACID SYNTHASE THIOESTERASE, MEDIUM CHAIN"/>
    <property type="match status" value="1"/>
</dbReference>
<dbReference type="SUPFAM" id="SSF53474">
    <property type="entry name" value="alpha/beta-Hydrolases"/>
    <property type="match status" value="1"/>
</dbReference>
<evidence type="ECO:0000256" key="2">
    <source>
        <dbReference type="ARBA" id="ARBA00022801"/>
    </source>
</evidence>
<dbReference type="SMART" id="SM00824">
    <property type="entry name" value="PKS_TE"/>
    <property type="match status" value="1"/>
</dbReference>
<evidence type="ECO:0000313" key="5">
    <source>
        <dbReference type="Proteomes" id="UP000274601"/>
    </source>
</evidence>
<dbReference type="GO" id="GO:0008610">
    <property type="term" value="P:lipid biosynthetic process"/>
    <property type="evidence" value="ECO:0007669"/>
    <property type="project" value="TreeGrafter"/>
</dbReference>
<evidence type="ECO:0000256" key="1">
    <source>
        <dbReference type="ARBA" id="ARBA00007169"/>
    </source>
</evidence>
<accession>A0A495Q9K6</accession>
<evidence type="ECO:0000313" key="4">
    <source>
        <dbReference type="EMBL" id="RKS68185.1"/>
    </source>
</evidence>
<dbReference type="AlphaFoldDB" id="A0A495Q9K6"/>
<dbReference type="InterPro" id="IPR012223">
    <property type="entry name" value="TEII"/>
</dbReference>
<evidence type="ECO:0000259" key="3">
    <source>
        <dbReference type="SMART" id="SM00824"/>
    </source>
</evidence>
<dbReference type="InterPro" id="IPR029058">
    <property type="entry name" value="AB_hydrolase_fold"/>
</dbReference>
<protein>
    <submittedName>
        <fullName evidence="4">Surfactin synthase thioesterase subunit</fullName>
    </submittedName>
</protein>
<keyword evidence="2" id="KW-0378">Hydrolase</keyword>
<dbReference type="EMBL" id="RBWU01000008">
    <property type="protein sequence ID" value="RKS68185.1"/>
    <property type="molecule type" value="Genomic_DNA"/>
</dbReference>
<dbReference type="Pfam" id="PF00975">
    <property type="entry name" value="Thioesterase"/>
    <property type="match status" value="1"/>
</dbReference>
<keyword evidence="5" id="KW-1185">Reference proteome</keyword>
<dbReference type="PANTHER" id="PTHR11487">
    <property type="entry name" value="THIOESTERASE"/>
    <property type="match status" value="1"/>
</dbReference>
<dbReference type="InterPro" id="IPR001031">
    <property type="entry name" value="Thioesterase"/>
</dbReference>
<comment type="similarity">
    <text evidence="1">Belongs to the thioesterase family.</text>
</comment>
<comment type="caution">
    <text evidence="4">The sequence shown here is derived from an EMBL/GenBank/DDBJ whole genome shotgun (WGS) entry which is preliminary data.</text>
</comment>
<dbReference type="Proteomes" id="UP000274601">
    <property type="component" value="Unassembled WGS sequence"/>
</dbReference>
<feature type="domain" description="Thioesterase TesA-like" evidence="3">
    <location>
        <begin position="26"/>
        <end position="248"/>
    </location>
</feature>
<dbReference type="RefSeq" id="WP_121438108.1">
    <property type="nucleotide sequence ID" value="NZ_RBWU01000008.1"/>
</dbReference>
<dbReference type="InterPro" id="IPR020802">
    <property type="entry name" value="TesA-like"/>
</dbReference>
<organism evidence="4 5">
    <name type="scientific">Actinomadura pelletieri DSM 43383</name>
    <dbReference type="NCBI Taxonomy" id="1120940"/>
    <lineage>
        <taxon>Bacteria</taxon>
        <taxon>Bacillati</taxon>
        <taxon>Actinomycetota</taxon>
        <taxon>Actinomycetes</taxon>
        <taxon>Streptosporangiales</taxon>
        <taxon>Thermomonosporaceae</taxon>
        <taxon>Actinomadura</taxon>
    </lineage>
</organism>
<name>A0A495Q9K6_9ACTN</name>
<gene>
    <name evidence="4" type="ORF">BZB76_6433</name>
</gene>
<sequence>MARTISEEAKWIRNFHACPGTSVRLFCFPHAGGSATRYFPLSRSLAPEIEVSSVQYPGRQDRRTEPYLDNIPELADRLFEVLRGAVDRPFAMFGHSMGAVLAFEVTRRLEDAGAPGPLRLFVSGRRAPSRHRPGTVHQRDDAGIVAALREVGGTDPRLLEDEEMLATVVSVTRNDYKAAETYRWSPGPPLSCPVTALVGSDDPQTTVDEAAAWKEHTTGEFDLQTMPGGHFYLDERHADVVDAIRAGVRAVAGVRSTDGGVS</sequence>
<reference evidence="4 5" key="1">
    <citation type="submission" date="2018-10" db="EMBL/GenBank/DDBJ databases">
        <title>Genomic Encyclopedia of Archaeal and Bacterial Type Strains, Phase II (KMG-II): from individual species to whole genera.</title>
        <authorList>
            <person name="Goeker M."/>
        </authorList>
    </citation>
    <scope>NUCLEOTIDE SEQUENCE [LARGE SCALE GENOMIC DNA]</scope>
    <source>
        <strain evidence="4 5">DSM 43383</strain>
    </source>
</reference>
<proteinExistence type="inferred from homology"/>
<dbReference type="Gene3D" id="3.40.50.1820">
    <property type="entry name" value="alpha/beta hydrolase"/>
    <property type="match status" value="1"/>
</dbReference>